<keyword evidence="2" id="KW-1185">Reference proteome</keyword>
<name>A0A182XSX9_ANOQN</name>
<dbReference type="EnsemblMetazoa" id="AQUA014933-RA">
    <property type="protein sequence ID" value="AQUA014933-PA"/>
    <property type="gene ID" value="AQUA014933"/>
</dbReference>
<organism evidence="1 2">
    <name type="scientific">Anopheles quadriannulatus</name>
    <name type="common">Mosquito</name>
    <dbReference type="NCBI Taxonomy" id="34691"/>
    <lineage>
        <taxon>Eukaryota</taxon>
        <taxon>Metazoa</taxon>
        <taxon>Ecdysozoa</taxon>
        <taxon>Arthropoda</taxon>
        <taxon>Hexapoda</taxon>
        <taxon>Insecta</taxon>
        <taxon>Pterygota</taxon>
        <taxon>Neoptera</taxon>
        <taxon>Endopterygota</taxon>
        <taxon>Diptera</taxon>
        <taxon>Nematocera</taxon>
        <taxon>Culicoidea</taxon>
        <taxon>Culicidae</taxon>
        <taxon>Anophelinae</taxon>
        <taxon>Anopheles</taxon>
    </lineage>
</organism>
<proteinExistence type="predicted"/>
<dbReference type="Proteomes" id="UP000076407">
    <property type="component" value="Unassembled WGS sequence"/>
</dbReference>
<accession>A0A182XSX9</accession>
<dbReference type="AlphaFoldDB" id="A0A182XSX9"/>
<sequence>MLLLLLLRDSEKFIRLIAFREAREVVFFSFFGGKRCVDDCE</sequence>
<dbReference type="VEuPathDB" id="VectorBase:AQUA014933"/>
<evidence type="ECO:0000313" key="1">
    <source>
        <dbReference type="EnsemblMetazoa" id="AQUA014933-PA"/>
    </source>
</evidence>
<protein>
    <submittedName>
        <fullName evidence="1">Uncharacterized protein</fullName>
    </submittedName>
</protein>
<evidence type="ECO:0000313" key="2">
    <source>
        <dbReference type="Proteomes" id="UP000076407"/>
    </source>
</evidence>
<reference evidence="1" key="1">
    <citation type="submission" date="2020-05" db="UniProtKB">
        <authorList>
            <consortium name="EnsemblMetazoa"/>
        </authorList>
    </citation>
    <scope>IDENTIFICATION</scope>
    <source>
        <strain evidence="1">SANGQUA</strain>
    </source>
</reference>